<evidence type="ECO:0000313" key="1">
    <source>
        <dbReference type="EMBL" id="MCQ8188585.1"/>
    </source>
</evidence>
<dbReference type="EMBL" id="JANIAA010000004">
    <property type="protein sequence ID" value="MCQ8188585.1"/>
    <property type="molecule type" value="Genomic_DNA"/>
</dbReference>
<dbReference type="RefSeq" id="WP_256649742.1">
    <property type="nucleotide sequence ID" value="NZ_JANIAA010000004.1"/>
</dbReference>
<dbReference type="Proteomes" id="UP001204746">
    <property type="component" value="Unassembled WGS sequence"/>
</dbReference>
<evidence type="ECO:0000313" key="2">
    <source>
        <dbReference type="Proteomes" id="UP001204746"/>
    </source>
</evidence>
<keyword evidence="2" id="KW-1185">Reference proteome</keyword>
<sequence length="59" mass="6183">MTGPLRIAGFTTAISGLIAPAAGRLRPSHPDLLVRVRMVCAAHGFSPRIVHAATHRSAV</sequence>
<reference evidence="1 2" key="1">
    <citation type="submission" date="2022-07" db="EMBL/GenBank/DDBJ databases">
        <authorList>
            <person name="Phongsopitanun W."/>
            <person name="Tanasupawat S."/>
        </authorList>
    </citation>
    <scope>NUCLEOTIDE SEQUENCE [LARGE SCALE GENOMIC DNA]</scope>
    <source>
        <strain evidence="1 2">RCU-064</strain>
    </source>
</reference>
<accession>A0ABT1UTZ8</accession>
<proteinExistence type="predicted"/>
<gene>
    <name evidence="1" type="ORF">NP777_10040</name>
</gene>
<name>A0ABT1UTZ8_9ACTN</name>
<organism evidence="1 2">
    <name type="scientific">Streptomyces rugosispiralis</name>
    <dbReference type="NCBI Taxonomy" id="2967341"/>
    <lineage>
        <taxon>Bacteria</taxon>
        <taxon>Bacillati</taxon>
        <taxon>Actinomycetota</taxon>
        <taxon>Actinomycetes</taxon>
        <taxon>Kitasatosporales</taxon>
        <taxon>Streptomycetaceae</taxon>
        <taxon>Streptomyces</taxon>
    </lineage>
</organism>
<comment type="caution">
    <text evidence="1">The sequence shown here is derived from an EMBL/GenBank/DDBJ whole genome shotgun (WGS) entry which is preliminary data.</text>
</comment>
<protein>
    <submittedName>
        <fullName evidence="1">Uncharacterized protein</fullName>
    </submittedName>
</protein>